<name>A0A7N1A5M5_KALFE</name>
<dbReference type="AlphaFoldDB" id="A0A7N1A5M5"/>
<dbReference type="Proteomes" id="UP000594263">
    <property type="component" value="Unplaced"/>
</dbReference>
<accession>A0A7N1A5M5</accession>
<evidence type="ECO:0000313" key="1">
    <source>
        <dbReference type="EnsemblPlants" id="Kaladp0253s0001.1.v1.1"/>
    </source>
</evidence>
<evidence type="ECO:0000313" key="2">
    <source>
        <dbReference type="Proteomes" id="UP000594263"/>
    </source>
</evidence>
<protein>
    <submittedName>
        <fullName evidence="1">Uncharacterized protein</fullName>
    </submittedName>
</protein>
<sequence>MVLSLFGCSPGIAWTVVHLSHFLKVYLGGDFLVTESTHGNRGPWRRLRR</sequence>
<reference evidence="1" key="1">
    <citation type="submission" date="2021-01" db="UniProtKB">
        <authorList>
            <consortium name="EnsemblPlants"/>
        </authorList>
    </citation>
    <scope>IDENTIFICATION</scope>
</reference>
<organism evidence="1 2">
    <name type="scientific">Kalanchoe fedtschenkoi</name>
    <name type="common">Lavender scallops</name>
    <name type="synonym">South American air plant</name>
    <dbReference type="NCBI Taxonomy" id="63787"/>
    <lineage>
        <taxon>Eukaryota</taxon>
        <taxon>Viridiplantae</taxon>
        <taxon>Streptophyta</taxon>
        <taxon>Embryophyta</taxon>
        <taxon>Tracheophyta</taxon>
        <taxon>Spermatophyta</taxon>
        <taxon>Magnoliopsida</taxon>
        <taxon>eudicotyledons</taxon>
        <taxon>Gunneridae</taxon>
        <taxon>Pentapetalae</taxon>
        <taxon>Saxifragales</taxon>
        <taxon>Crassulaceae</taxon>
        <taxon>Kalanchoe</taxon>
    </lineage>
</organism>
<dbReference type="EnsemblPlants" id="Kaladp0253s0001.1.v1.1">
    <property type="protein sequence ID" value="Kaladp0253s0001.1.v1.1"/>
    <property type="gene ID" value="Kaladp0253s0001.v1.1"/>
</dbReference>
<dbReference type="Gramene" id="Kaladp0253s0001.1.v1.1">
    <property type="protein sequence ID" value="Kaladp0253s0001.1.v1.1"/>
    <property type="gene ID" value="Kaladp0253s0001.v1.1"/>
</dbReference>
<keyword evidence="2" id="KW-1185">Reference proteome</keyword>
<proteinExistence type="predicted"/>